<dbReference type="Pfam" id="PF14768">
    <property type="entry name" value="RPA_interact_C"/>
    <property type="match status" value="1"/>
</dbReference>
<dbReference type="InterPro" id="IPR028156">
    <property type="entry name" value="RIP"/>
</dbReference>
<accession>A0A8J2WIM8</accession>
<dbReference type="PANTHER" id="PTHR31742:SF1">
    <property type="entry name" value="RPA-INTERACTING PROTEIN"/>
    <property type="match status" value="1"/>
</dbReference>
<organism evidence="5 6">
    <name type="scientific">Daphnia galeata</name>
    <dbReference type="NCBI Taxonomy" id="27404"/>
    <lineage>
        <taxon>Eukaryota</taxon>
        <taxon>Metazoa</taxon>
        <taxon>Ecdysozoa</taxon>
        <taxon>Arthropoda</taxon>
        <taxon>Crustacea</taxon>
        <taxon>Branchiopoda</taxon>
        <taxon>Diplostraca</taxon>
        <taxon>Cladocera</taxon>
        <taxon>Anomopoda</taxon>
        <taxon>Daphniidae</taxon>
        <taxon>Daphnia</taxon>
    </lineage>
</organism>
<name>A0A8J2WIM8_9CRUS</name>
<protein>
    <recommendedName>
        <fullName evidence="4">RPA-interacting protein C-terminal domain-containing protein</fullName>
    </recommendedName>
</protein>
<dbReference type="OrthoDB" id="6345592at2759"/>
<dbReference type="PANTHER" id="PTHR31742">
    <property type="entry name" value="RPA-INTERACTING PROTEIN RPAIN"/>
    <property type="match status" value="1"/>
</dbReference>
<evidence type="ECO:0000313" key="6">
    <source>
        <dbReference type="Proteomes" id="UP000789390"/>
    </source>
</evidence>
<proteinExistence type="predicted"/>
<evidence type="ECO:0000313" key="5">
    <source>
        <dbReference type="EMBL" id="CAH0108388.1"/>
    </source>
</evidence>
<evidence type="ECO:0000259" key="4">
    <source>
        <dbReference type="Pfam" id="PF14768"/>
    </source>
</evidence>
<feature type="domain" description="RPA-interacting protein C-terminal" evidence="4">
    <location>
        <begin position="115"/>
        <end position="195"/>
    </location>
</feature>
<dbReference type="Proteomes" id="UP000789390">
    <property type="component" value="Unassembled WGS sequence"/>
</dbReference>
<reference evidence="5" key="1">
    <citation type="submission" date="2021-11" db="EMBL/GenBank/DDBJ databases">
        <authorList>
            <person name="Schell T."/>
        </authorList>
    </citation>
    <scope>NUCLEOTIDE SEQUENCE</scope>
    <source>
        <strain evidence="5">M5</strain>
    </source>
</reference>
<keyword evidence="1" id="KW-0479">Metal-binding</keyword>
<evidence type="ECO:0000256" key="1">
    <source>
        <dbReference type="ARBA" id="ARBA00022723"/>
    </source>
</evidence>
<keyword evidence="2" id="KW-0863">Zinc-finger</keyword>
<evidence type="ECO:0000256" key="2">
    <source>
        <dbReference type="ARBA" id="ARBA00022771"/>
    </source>
</evidence>
<comment type="caution">
    <text evidence="5">The sequence shown here is derived from an EMBL/GenBank/DDBJ whole genome shotgun (WGS) entry which is preliminary data.</text>
</comment>
<keyword evidence="3" id="KW-0862">Zinc</keyword>
<sequence>MEAHRKSCFETLRHKNGCSIDELKSRLRKLYVQDMKVKRDKILKDKRDILILDEDEVDFFKRYCREFFGRNEDPVDLDEDLLKEIWEEIKLKEIENAEANLVNSLVDYSTGHQIVCPVCLKLPAQLDESHSLSCSCGLKFPLPNHIDLKEFEALIFTGNDIHSETCTSIPTYQVRPTKEKSLQFTSTCESCLYLNIILETPI</sequence>
<dbReference type="InterPro" id="IPR028159">
    <property type="entry name" value="RPA_interact_C_dom"/>
</dbReference>
<dbReference type="GO" id="GO:0005634">
    <property type="term" value="C:nucleus"/>
    <property type="evidence" value="ECO:0007669"/>
    <property type="project" value="TreeGrafter"/>
</dbReference>
<keyword evidence="6" id="KW-1185">Reference proteome</keyword>
<evidence type="ECO:0000256" key="3">
    <source>
        <dbReference type="ARBA" id="ARBA00022833"/>
    </source>
</evidence>
<dbReference type="AlphaFoldDB" id="A0A8J2WIM8"/>
<dbReference type="EMBL" id="CAKKLH010000283">
    <property type="protein sequence ID" value="CAH0108388.1"/>
    <property type="molecule type" value="Genomic_DNA"/>
</dbReference>
<dbReference type="GO" id="GO:0006606">
    <property type="term" value="P:protein import into nucleus"/>
    <property type="evidence" value="ECO:0007669"/>
    <property type="project" value="TreeGrafter"/>
</dbReference>
<gene>
    <name evidence="5" type="ORF">DGAL_LOCUS11765</name>
</gene>
<dbReference type="GO" id="GO:0008270">
    <property type="term" value="F:zinc ion binding"/>
    <property type="evidence" value="ECO:0007669"/>
    <property type="project" value="UniProtKB-KW"/>
</dbReference>